<dbReference type="AlphaFoldDB" id="A0A0W0YX28"/>
<dbReference type="RefSeq" id="WP_058484697.1">
    <property type="nucleotide sequence ID" value="NZ_CAAAII010000012.1"/>
</dbReference>
<evidence type="ECO:0000313" key="3">
    <source>
        <dbReference type="EMBL" id="KTD61166.1"/>
    </source>
</evidence>
<dbReference type="OrthoDB" id="9806974at2"/>
<dbReference type="InterPro" id="IPR002347">
    <property type="entry name" value="SDR_fam"/>
</dbReference>
<comment type="similarity">
    <text evidence="1">Belongs to the short-chain dehydrogenases/reductases (SDR) family.</text>
</comment>
<dbReference type="STRING" id="452.Lspi_2786"/>
<reference evidence="3 4" key="1">
    <citation type="submission" date="2015-11" db="EMBL/GenBank/DDBJ databases">
        <title>Genomic analysis of 38 Legionella species identifies large and diverse effector repertoires.</title>
        <authorList>
            <person name="Burstein D."/>
            <person name="Amaro F."/>
            <person name="Zusman T."/>
            <person name="Lifshitz Z."/>
            <person name="Cohen O."/>
            <person name="Gilbert J.A."/>
            <person name="Pupko T."/>
            <person name="Shuman H.A."/>
            <person name="Segal G."/>
        </authorList>
    </citation>
    <scope>NUCLEOTIDE SEQUENCE [LARGE SCALE GENOMIC DNA]</scope>
    <source>
        <strain evidence="3 4">Mt.St.Helens-9</strain>
    </source>
</reference>
<name>A0A0W0YX28_LEGSP</name>
<evidence type="ECO:0000256" key="2">
    <source>
        <dbReference type="ARBA" id="ARBA00023002"/>
    </source>
</evidence>
<dbReference type="Proteomes" id="UP000054877">
    <property type="component" value="Unassembled WGS sequence"/>
</dbReference>
<dbReference type="GO" id="GO:0016491">
    <property type="term" value="F:oxidoreductase activity"/>
    <property type="evidence" value="ECO:0007669"/>
    <property type="project" value="UniProtKB-KW"/>
</dbReference>
<evidence type="ECO:0000256" key="1">
    <source>
        <dbReference type="ARBA" id="ARBA00006484"/>
    </source>
</evidence>
<dbReference type="PRINTS" id="PR00081">
    <property type="entry name" value="GDHRDH"/>
</dbReference>
<dbReference type="Gene3D" id="3.40.50.720">
    <property type="entry name" value="NAD(P)-binding Rossmann-like Domain"/>
    <property type="match status" value="1"/>
</dbReference>
<dbReference type="EMBL" id="LNYX01000034">
    <property type="protein sequence ID" value="KTD61166.1"/>
    <property type="molecule type" value="Genomic_DNA"/>
</dbReference>
<sequence length="333" mass="37224">MAKENNKETPNIALVTGADSGLGFETAKRLAAEGFHVIMAGIRESEAQEAIKAIRNDVPAAILQFEYVDLGSMNSVKRLCDRLLAQYDNLSLLVNNAGVNDTPYRITKDGFEATFQINYLGHVLLTQRLLPLLEANGNARIVHVTSYGHHYGSCDTQSPLWQKISPENQPECERQYHGIKAYFNSKLAVLLFHNELARRFNYCESSVKSIAVHPGSARTQMLKQNPWANCQHSFFQLSEQMVGQTPAEGARPTLHACLHSDVKNGDFYGPDGILELRGSAKLVRGSRDSESKISGYELWNHTMNLLRIDFNLDTDYEPEYDFDAPPSCPCTLL</sequence>
<comment type="caution">
    <text evidence="3">The sequence shown here is derived from an EMBL/GenBank/DDBJ whole genome shotgun (WGS) entry which is preliminary data.</text>
</comment>
<keyword evidence="4" id="KW-1185">Reference proteome</keyword>
<dbReference type="Pfam" id="PF00106">
    <property type="entry name" value="adh_short"/>
    <property type="match status" value="1"/>
</dbReference>
<accession>A0A0W0YX28</accession>
<gene>
    <name evidence="3" type="ORF">Lspi_2786</name>
</gene>
<evidence type="ECO:0000313" key="4">
    <source>
        <dbReference type="Proteomes" id="UP000054877"/>
    </source>
</evidence>
<dbReference type="PANTHER" id="PTHR24320">
    <property type="entry name" value="RETINOL DEHYDROGENASE"/>
    <property type="match status" value="1"/>
</dbReference>
<dbReference type="PANTHER" id="PTHR24320:SF148">
    <property type="entry name" value="NAD(P)-BINDING ROSSMANN-FOLD SUPERFAMILY PROTEIN"/>
    <property type="match status" value="1"/>
</dbReference>
<protein>
    <submittedName>
        <fullName evidence="3">Short-chain dehydrogenase/reductase</fullName>
    </submittedName>
</protein>
<organism evidence="3 4">
    <name type="scientific">Legionella spiritensis</name>
    <dbReference type="NCBI Taxonomy" id="452"/>
    <lineage>
        <taxon>Bacteria</taxon>
        <taxon>Pseudomonadati</taxon>
        <taxon>Pseudomonadota</taxon>
        <taxon>Gammaproteobacteria</taxon>
        <taxon>Legionellales</taxon>
        <taxon>Legionellaceae</taxon>
        <taxon>Legionella</taxon>
    </lineage>
</organism>
<dbReference type="InterPro" id="IPR036291">
    <property type="entry name" value="NAD(P)-bd_dom_sf"/>
</dbReference>
<keyword evidence="2" id="KW-0560">Oxidoreductase</keyword>
<dbReference type="SUPFAM" id="SSF51735">
    <property type="entry name" value="NAD(P)-binding Rossmann-fold domains"/>
    <property type="match status" value="1"/>
</dbReference>
<proteinExistence type="inferred from homology"/>
<dbReference type="PATRIC" id="fig|452.5.peg.3083"/>